<evidence type="ECO:0000313" key="1">
    <source>
        <dbReference type="EMBL" id="BBF24099.1"/>
    </source>
</evidence>
<dbReference type="RefSeq" id="WP_120177645.1">
    <property type="nucleotide sequence ID" value="NZ_AP018786.1"/>
</dbReference>
<dbReference type="KEGG" id="sutt:SUTMEG_19900"/>
<dbReference type="GO" id="GO:0016226">
    <property type="term" value="P:iron-sulfur cluster assembly"/>
    <property type="evidence" value="ECO:0007669"/>
    <property type="project" value="UniProtKB-UniRule"/>
</dbReference>
<dbReference type="PANTHER" id="PTHR37532">
    <property type="entry name" value="PROTEIN ISCX"/>
    <property type="match status" value="1"/>
</dbReference>
<keyword evidence="2" id="KW-1185">Reference proteome</keyword>
<dbReference type="Gene3D" id="1.10.10.600">
    <property type="entry name" value="IscX-like"/>
    <property type="match status" value="1"/>
</dbReference>
<dbReference type="NCBIfam" id="TIGR03412">
    <property type="entry name" value="iscX_yfhJ"/>
    <property type="match status" value="1"/>
</dbReference>
<protein>
    <submittedName>
        <fullName evidence="1">Fe-S assembly protein IscX</fullName>
    </submittedName>
</protein>
<dbReference type="GO" id="GO:0008198">
    <property type="term" value="F:ferrous iron binding"/>
    <property type="evidence" value="ECO:0007669"/>
    <property type="project" value="TreeGrafter"/>
</dbReference>
<dbReference type="GO" id="GO:0005829">
    <property type="term" value="C:cytosol"/>
    <property type="evidence" value="ECO:0007669"/>
    <property type="project" value="TreeGrafter"/>
</dbReference>
<dbReference type="FunFam" id="1.10.10.600:FF:000001">
    <property type="entry name" value="Fe-S assembly protein IscX"/>
    <property type="match status" value="1"/>
</dbReference>
<evidence type="ECO:0000313" key="2">
    <source>
        <dbReference type="Proteomes" id="UP000271003"/>
    </source>
</evidence>
<dbReference type="InterPro" id="IPR007479">
    <property type="entry name" value="ISC_FeS_clus_asmbl_IscsX"/>
</dbReference>
<reference evidence="1 2" key="1">
    <citation type="journal article" date="2018" name="Int. J. Syst. Evol. Microbiol.">
        <title>Mesosutterella multiformis gen. nov., sp. nov., a member of the family Sutterellaceae and Sutterella megalosphaeroides sp. nov., isolated from human faeces.</title>
        <authorList>
            <person name="Sakamoto M."/>
            <person name="Ikeyama N."/>
            <person name="Kunihiro T."/>
            <person name="Iino T."/>
            <person name="Yuki M."/>
            <person name="Ohkuma M."/>
        </authorList>
    </citation>
    <scope>NUCLEOTIDE SEQUENCE [LARGE SCALE GENOMIC DNA]</scope>
    <source>
        <strain evidence="1 2">6FBBBH3</strain>
    </source>
</reference>
<dbReference type="InterPro" id="IPR036762">
    <property type="entry name" value="IscX-like_sf"/>
</dbReference>
<dbReference type="PANTHER" id="PTHR37532:SF1">
    <property type="entry name" value="PROTEIN ISCX"/>
    <property type="match status" value="1"/>
</dbReference>
<proteinExistence type="predicted"/>
<dbReference type="AlphaFoldDB" id="A0A2Z6IC53"/>
<dbReference type="Pfam" id="PF04384">
    <property type="entry name" value="Fe-S_assembly"/>
    <property type="match status" value="1"/>
</dbReference>
<accession>A0A2Z6IC53</accession>
<gene>
    <name evidence="1" type="ORF">SUTMEG_19900</name>
</gene>
<name>A0A2Z6IC53_9BURK</name>
<dbReference type="EMBL" id="AP018786">
    <property type="protein sequence ID" value="BBF24099.1"/>
    <property type="molecule type" value="Genomic_DNA"/>
</dbReference>
<dbReference type="Proteomes" id="UP000271003">
    <property type="component" value="Chromosome"/>
</dbReference>
<dbReference type="PIRSF" id="PIRSF039003">
    <property type="entry name" value="IscX"/>
    <property type="match status" value="1"/>
</dbReference>
<dbReference type="SUPFAM" id="SSF140319">
    <property type="entry name" value="IscX-like"/>
    <property type="match status" value="1"/>
</dbReference>
<dbReference type="OrthoDB" id="9800346at2"/>
<sequence>MGLKWTDSRAIAEALYDADPELDPLTIGFVQLHAMICALEDFDDDPEASNERILEAVLSAWLDERD</sequence>
<organism evidence="1 2">
    <name type="scientific">Sutterella megalosphaeroides</name>
    <dbReference type="NCBI Taxonomy" id="2494234"/>
    <lineage>
        <taxon>Bacteria</taxon>
        <taxon>Pseudomonadati</taxon>
        <taxon>Pseudomonadota</taxon>
        <taxon>Betaproteobacteria</taxon>
        <taxon>Burkholderiales</taxon>
        <taxon>Sutterellaceae</taxon>
        <taxon>Sutterella</taxon>
    </lineage>
</organism>